<keyword evidence="3" id="KW-1185">Reference proteome</keyword>
<dbReference type="OrthoDB" id="442921at2759"/>
<feature type="domain" description="Ubiquitin-like" evidence="1">
    <location>
        <begin position="96"/>
        <end position="162"/>
    </location>
</feature>
<gene>
    <name evidence="2" type="ORF">K402DRAFT_395088</name>
</gene>
<dbReference type="InterPro" id="IPR000626">
    <property type="entry name" value="Ubiquitin-like_dom"/>
</dbReference>
<proteinExistence type="predicted"/>
<dbReference type="SMART" id="SM00213">
    <property type="entry name" value="UBQ"/>
    <property type="match status" value="2"/>
</dbReference>
<evidence type="ECO:0000259" key="1">
    <source>
        <dbReference type="PROSITE" id="PS50053"/>
    </source>
</evidence>
<dbReference type="SUPFAM" id="SSF54236">
    <property type="entry name" value="Ubiquitin-like"/>
    <property type="match status" value="2"/>
</dbReference>
<protein>
    <recommendedName>
        <fullName evidence="1">Ubiquitin-like domain-containing protein</fullName>
    </recommendedName>
</protein>
<dbReference type="InterPro" id="IPR029071">
    <property type="entry name" value="Ubiquitin-like_domsf"/>
</dbReference>
<dbReference type="InterPro" id="IPR022617">
    <property type="entry name" value="Rad60/SUMO-like_dom"/>
</dbReference>
<dbReference type="AlphaFoldDB" id="A0A6G1GVP7"/>
<evidence type="ECO:0000313" key="2">
    <source>
        <dbReference type="EMBL" id="KAF1985033.1"/>
    </source>
</evidence>
<organism evidence="2 3">
    <name type="scientific">Aulographum hederae CBS 113979</name>
    <dbReference type="NCBI Taxonomy" id="1176131"/>
    <lineage>
        <taxon>Eukaryota</taxon>
        <taxon>Fungi</taxon>
        <taxon>Dikarya</taxon>
        <taxon>Ascomycota</taxon>
        <taxon>Pezizomycotina</taxon>
        <taxon>Dothideomycetes</taxon>
        <taxon>Pleosporomycetidae</taxon>
        <taxon>Aulographales</taxon>
        <taxon>Aulographaceae</taxon>
    </lineage>
</organism>
<reference evidence="2" key="1">
    <citation type="journal article" date="2020" name="Stud. Mycol.">
        <title>101 Dothideomycetes genomes: a test case for predicting lifestyles and emergence of pathogens.</title>
        <authorList>
            <person name="Haridas S."/>
            <person name="Albert R."/>
            <person name="Binder M."/>
            <person name="Bloem J."/>
            <person name="Labutti K."/>
            <person name="Salamov A."/>
            <person name="Andreopoulos B."/>
            <person name="Baker S."/>
            <person name="Barry K."/>
            <person name="Bills G."/>
            <person name="Bluhm B."/>
            <person name="Cannon C."/>
            <person name="Castanera R."/>
            <person name="Culley D."/>
            <person name="Daum C."/>
            <person name="Ezra D."/>
            <person name="Gonzalez J."/>
            <person name="Henrissat B."/>
            <person name="Kuo A."/>
            <person name="Liang C."/>
            <person name="Lipzen A."/>
            <person name="Lutzoni F."/>
            <person name="Magnuson J."/>
            <person name="Mondo S."/>
            <person name="Nolan M."/>
            <person name="Ohm R."/>
            <person name="Pangilinan J."/>
            <person name="Park H.-J."/>
            <person name="Ramirez L."/>
            <person name="Alfaro M."/>
            <person name="Sun H."/>
            <person name="Tritt A."/>
            <person name="Yoshinaga Y."/>
            <person name="Zwiers L.-H."/>
            <person name="Turgeon B."/>
            <person name="Goodwin S."/>
            <person name="Spatafora J."/>
            <person name="Crous P."/>
            <person name="Grigoriev I."/>
        </authorList>
    </citation>
    <scope>NUCLEOTIDE SEQUENCE</scope>
    <source>
        <strain evidence="2">CBS 113979</strain>
    </source>
</reference>
<accession>A0A6G1GVP7</accession>
<dbReference type="Pfam" id="PF11976">
    <property type="entry name" value="Rad60-SLD"/>
    <property type="match status" value="2"/>
</dbReference>
<dbReference type="EMBL" id="ML977164">
    <property type="protein sequence ID" value="KAF1985033.1"/>
    <property type="molecule type" value="Genomic_DNA"/>
</dbReference>
<sequence length="170" mass="19374">MEIGEAPDDARIIVSVVPAYDDEDEETLQFAIRKTTPMRRVIEAYASRKNKPKEDLRFLIEGERVYSDSTAETLDLQTNDVIDVYRGAVGGAGPLLLVVVRDRHGNDVWFKLPSATRMLKLKNAYASHKGLTRMNQRFTYKGNIIRDNDTADLLQMQDQDVIAFRPSNRE</sequence>
<name>A0A6G1GVP7_9PEZI</name>
<evidence type="ECO:0000313" key="3">
    <source>
        <dbReference type="Proteomes" id="UP000800041"/>
    </source>
</evidence>
<dbReference type="Proteomes" id="UP000800041">
    <property type="component" value="Unassembled WGS sequence"/>
</dbReference>
<feature type="domain" description="Ubiquitin-like" evidence="1">
    <location>
        <begin position="10"/>
        <end position="91"/>
    </location>
</feature>
<dbReference type="CDD" id="cd01763">
    <property type="entry name" value="Ubl_SUMO_like"/>
    <property type="match status" value="1"/>
</dbReference>
<dbReference type="PROSITE" id="PS50053">
    <property type="entry name" value="UBIQUITIN_2"/>
    <property type="match status" value="2"/>
</dbReference>
<dbReference type="PANTHER" id="PTHR10562">
    <property type="entry name" value="SMALL UBIQUITIN-RELATED MODIFIER"/>
    <property type="match status" value="1"/>
</dbReference>
<dbReference type="Gene3D" id="3.10.20.90">
    <property type="entry name" value="Phosphatidylinositol 3-kinase Catalytic Subunit, Chain A, domain 1"/>
    <property type="match status" value="2"/>
</dbReference>